<dbReference type="eggNOG" id="ENOG5033EEP">
    <property type="taxonomic scope" value="Bacteria"/>
</dbReference>
<sequence length="114" mass="13619">MIEFENEVSQHSGKHIRCDINVRGHFEVKLNNKLYSTLVYKTLDCSAVYREAIKGQYLFLIDTESTDNEEMRNKMHLLPKNIQSLNLPINFTEIQKEVYVKDWIRQILEEMRLK</sequence>
<evidence type="ECO:0000313" key="1">
    <source>
        <dbReference type="EMBL" id="ETT86781.1"/>
    </source>
</evidence>
<proteinExistence type="predicted"/>
<dbReference type="PATRIC" id="fig|1227360.4.peg.1780"/>
<name>W4F3Z0_9BACL</name>
<accession>W4F3Z0</accession>
<reference evidence="1 2" key="1">
    <citation type="journal article" date="2014" name="BMC Genomics">
        <title>Genomic comparison of sporeforming bacilli isolated from milk.</title>
        <authorList>
            <person name="Moreno Switt A.I."/>
            <person name="Andrus A.D."/>
            <person name="Ranieri M.L."/>
            <person name="Orsi R.H."/>
            <person name="Ivy R."/>
            <person name="den Bakker H.C."/>
            <person name="Martin N.H."/>
            <person name="Wiedmann M."/>
            <person name="Boor K.J."/>
        </authorList>
    </citation>
    <scope>NUCLEOTIDE SEQUENCE [LARGE SCALE GENOMIC DNA]</scope>
    <source>
        <strain evidence="1 2">FSL R5-213</strain>
    </source>
</reference>
<dbReference type="Proteomes" id="UP000019062">
    <property type="component" value="Unassembled WGS sequence"/>
</dbReference>
<organism evidence="1 2">
    <name type="scientific">Viridibacillus arenosi FSL R5-213</name>
    <dbReference type="NCBI Taxonomy" id="1227360"/>
    <lineage>
        <taxon>Bacteria</taxon>
        <taxon>Bacillati</taxon>
        <taxon>Bacillota</taxon>
        <taxon>Bacilli</taxon>
        <taxon>Bacillales</taxon>
        <taxon>Caryophanaceae</taxon>
        <taxon>Viridibacillus</taxon>
    </lineage>
</organism>
<evidence type="ECO:0000313" key="2">
    <source>
        <dbReference type="Proteomes" id="UP000019062"/>
    </source>
</evidence>
<protein>
    <submittedName>
        <fullName evidence="1">Uncharacterized protein</fullName>
    </submittedName>
</protein>
<keyword evidence="2" id="KW-1185">Reference proteome</keyword>
<dbReference type="EMBL" id="ASQA01000013">
    <property type="protein sequence ID" value="ETT86781.1"/>
    <property type="molecule type" value="Genomic_DNA"/>
</dbReference>
<comment type="caution">
    <text evidence="1">The sequence shown here is derived from an EMBL/GenBank/DDBJ whole genome shotgun (WGS) entry which is preliminary data.</text>
</comment>
<gene>
    <name evidence="1" type="ORF">C176_08712</name>
</gene>
<dbReference type="AlphaFoldDB" id="W4F3Z0"/>